<keyword evidence="16 21" id="KW-0560">Oxidoreductase</keyword>
<sequence length="291" mass="30947">MSAADRRDATSGVDTTGHEWDGIRELNNPLPKWWLYIFYASIAWAVVYWIVMPAWPLASTYTKGLLGYSQREAVLADRDEALAERAAHGAPLLKVTPEQISKDSGLLEFALANGKAAFGDNCAGCHGAGGGGARGFPNLQDDDWLHGGSIDEILRTIRVGVRSTSPETLGGVSMPAFGRDGSLKRDEIENVAAFVRTLSSLAPAPTADVAAGGRIFATRCASCHGAKGEGNREMGAPRLNDAIWLYGSDQKAIVETLATGRAGVMPAWESKLDEATLRSLAVYVRSLGGAQ</sequence>
<evidence type="ECO:0000256" key="23">
    <source>
        <dbReference type="PIRSR" id="PIRSR000006-2"/>
    </source>
</evidence>
<dbReference type="RefSeq" id="WP_128777715.1">
    <property type="nucleotide sequence ID" value="NZ_RYFI01000010.1"/>
</dbReference>
<evidence type="ECO:0000256" key="22">
    <source>
        <dbReference type="PIRSR" id="PIRSR000006-1"/>
    </source>
</evidence>
<comment type="pathway">
    <text evidence="2 21">Energy metabolism; oxidative phosphorylation.</text>
</comment>
<evidence type="ECO:0000256" key="17">
    <source>
        <dbReference type="ARBA" id="ARBA00023004"/>
    </source>
</evidence>
<dbReference type="GO" id="GO:0005506">
    <property type="term" value="F:iron ion binding"/>
    <property type="evidence" value="ECO:0007669"/>
    <property type="project" value="InterPro"/>
</dbReference>
<dbReference type="InterPro" id="IPR036909">
    <property type="entry name" value="Cyt_c-like_dom_sf"/>
</dbReference>
<keyword evidence="15 24" id="KW-1133">Transmembrane helix</keyword>
<comment type="subcellular location">
    <subcellularLocation>
        <location evidence="1 21">Cell inner membrane</location>
    </subcellularLocation>
</comment>
<feature type="binding site" description="axial binding residue" evidence="22">
    <location>
        <position position="126"/>
    </location>
    <ligand>
        <name>heme c</name>
        <dbReference type="ChEBI" id="CHEBI:61717"/>
        <label>1</label>
    </ligand>
    <ligandPart>
        <name>Fe</name>
        <dbReference type="ChEBI" id="CHEBI:18248"/>
    </ligandPart>
</feature>
<keyword evidence="9 21" id="KW-0679">Respiratory chain</keyword>
<evidence type="ECO:0000256" key="9">
    <source>
        <dbReference type="ARBA" id="ARBA00022660"/>
    </source>
</evidence>
<dbReference type="PIRSF" id="PIRSF000006">
    <property type="entry name" value="Cbb3-Cox_fixP"/>
    <property type="match status" value="1"/>
</dbReference>
<evidence type="ECO:0000259" key="25">
    <source>
        <dbReference type="PROSITE" id="PS51007"/>
    </source>
</evidence>
<feature type="binding site" description="covalent" evidence="23">
    <location>
        <position position="220"/>
    </location>
    <ligand>
        <name>heme c</name>
        <dbReference type="ChEBI" id="CHEBI:61717"/>
        <label>2</label>
    </ligand>
</feature>
<feature type="binding site" description="axial binding residue" evidence="22">
    <location>
        <position position="174"/>
    </location>
    <ligand>
        <name>heme c</name>
        <dbReference type="ChEBI" id="CHEBI:61717"/>
        <label>2</label>
    </ligand>
    <ligandPart>
        <name>Fe</name>
        <dbReference type="ChEBI" id="CHEBI:18248"/>
    </ligandPart>
</feature>
<comment type="caution">
    <text evidence="26">The sequence shown here is derived from an EMBL/GenBank/DDBJ whole genome shotgun (WGS) entry which is preliminary data.</text>
</comment>
<proteinExistence type="inferred from homology"/>
<keyword evidence="6 21" id="KW-1003">Cell membrane</keyword>
<evidence type="ECO:0000256" key="15">
    <source>
        <dbReference type="ARBA" id="ARBA00022989"/>
    </source>
</evidence>
<keyword evidence="17 21" id="KW-0408">Iron</keyword>
<evidence type="ECO:0000256" key="3">
    <source>
        <dbReference type="ARBA" id="ARBA00006113"/>
    </source>
</evidence>
<evidence type="ECO:0000256" key="11">
    <source>
        <dbReference type="ARBA" id="ARBA00022723"/>
    </source>
</evidence>
<keyword evidence="18 21" id="KW-0406">Ion transport</keyword>
<evidence type="ECO:0000256" key="24">
    <source>
        <dbReference type="SAM" id="Phobius"/>
    </source>
</evidence>
<evidence type="ECO:0000256" key="7">
    <source>
        <dbReference type="ARBA" id="ARBA00022519"/>
    </source>
</evidence>
<keyword evidence="27" id="KW-1185">Reference proteome</keyword>
<dbReference type="GO" id="GO:0020037">
    <property type="term" value="F:heme binding"/>
    <property type="evidence" value="ECO:0007669"/>
    <property type="project" value="InterPro"/>
</dbReference>
<dbReference type="GO" id="GO:0005886">
    <property type="term" value="C:plasma membrane"/>
    <property type="evidence" value="ECO:0007669"/>
    <property type="project" value="UniProtKB-SubCell"/>
</dbReference>
<feature type="domain" description="Cytochrome c" evidence="25">
    <location>
        <begin position="109"/>
        <end position="199"/>
    </location>
</feature>
<comment type="similarity">
    <text evidence="3 21">Belongs to the CcoP / FixP family.</text>
</comment>
<accession>A0A4Q0MI87</accession>
<feature type="domain" description="Cytochrome c" evidence="25">
    <location>
        <begin position="207"/>
        <end position="288"/>
    </location>
</feature>
<dbReference type="SUPFAM" id="SSF46626">
    <property type="entry name" value="Cytochrome c"/>
    <property type="match status" value="2"/>
</dbReference>
<keyword evidence="14 21" id="KW-0249">Electron transport</keyword>
<dbReference type="GO" id="GO:0016491">
    <property type="term" value="F:oxidoreductase activity"/>
    <property type="evidence" value="ECO:0007669"/>
    <property type="project" value="UniProtKB-KW"/>
</dbReference>
<dbReference type="InterPro" id="IPR050597">
    <property type="entry name" value="Cytochrome_c_Oxidase_Subunit"/>
</dbReference>
<reference evidence="26 27" key="1">
    <citation type="submission" date="2018-12" db="EMBL/GenBank/DDBJ databases">
        <title>bacterium Hansschlegelia zhihuaiae S113.</title>
        <authorList>
            <person name="He J."/>
        </authorList>
    </citation>
    <scope>NUCLEOTIDE SEQUENCE [LARGE SCALE GENOMIC DNA]</scope>
    <source>
        <strain evidence="26 27">S 113</strain>
    </source>
</reference>
<evidence type="ECO:0000256" key="16">
    <source>
        <dbReference type="ARBA" id="ARBA00023002"/>
    </source>
</evidence>
<keyword evidence="12" id="KW-0677">Repeat</keyword>
<dbReference type="InterPro" id="IPR032858">
    <property type="entry name" value="CcoP_N"/>
</dbReference>
<feature type="binding site" description="covalent" evidence="23">
    <location>
        <position position="122"/>
    </location>
    <ligand>
        <name>heme c</name>
        <dbReference type="ChEBI" id="CHEBI:61717"/>
        <label>1</label>
    </ligand>
</feature>
<dbReference type="PANTHER" id="PTHR33751">
    <property type="entry name" value="CBB3-TYPE CYTOCHROME C OXIDASE SUBUNIT FIXP"/>
    <property type="match status" value="1"/>
</dbReference>
<dbReference type="InterPro" id="IPR004678">
    <property type="entry name" value="Cyt_c_oxidase_cbb3_su3"/>
</dbReference>
<dbReference type="Pfam" id="PF00034">
    <property type="entry name" value="Cytochrom_C"/>
    <property type="match status" value="1"/>
</dbReference>
<keyword evidence="10 24" id="KW-0812">Transmembrane</keyword>
<comment type="function">
    <text evidence="20">C-type cytochrome. Part of the cbb3-type cytochrome c oxidase complex. FixP subunit is required for transferring electrons from donor cytochrome c via its heme groups to FixO subunit. From there, electrons are shuttled to the catalytic binuclear center of FixN subunit where oxygen reduction takes place. The complex also functions as a proton pump.</text>
</comment>
<feature type="binding site" description="covalent" evidence="23">
    <location>
        <position position="223"/>
    </location>
    <ligand>
        <name>heme c</name>
        <dbReference type="ChEBI" id="CHEBI:61717"/>
        <label>2</label>
    </ligand>
</feature>
<evidence type="ECO:0000256" key="6">
    <source>
        <dbReference type="ARBA" id="ARBA00022475"/>
    </source>
</evidence>
<dbReference type="Gene3D" id="1.10.760.10">
    <property type="entry name" value="Cytochrome c-like domain"/>
    <property type="match status" value="2"/>
</dbReference>
<dbReference type="InterPro" id="IPR038414">
    <property type="entry name" value="CcoP_N_sf"/>
</dbReference>
<evidence type="ECO:0000313" key="27">
    <source>
        <dbReference type="Proteomes" id="UP000289708"/>
    </source>
</evidence>
<dbReference type="EMBL" id="RYFI01000010">
    <property type="protein sequence ID" value="RXF73184.1"/>
    <property type="molecule type" value="Genomic_DNA"/>
</dbReference>
<evidence type="ECO:0000256" key="13">
    <source>
        <dbReference type="ARBA" id="ARBA00022781"/>
    </source>
</evidence>
<dbReference type="Gene3D" id="6.10.280.130">
    <property type="match status" value="1"/>
</dbReference>
<evidence type="ECO:0000256" key="20">
    <source>
        <dbReference type="ARBA" id="ARBA00025525"/>
    </source>
</evidence>
<dbReference type="InterPro" id="IPR009056">
    <property type="entry name" value="Cyt_c-like_dom"/>
</dbReference>
<evidence type="ECO:0000313" key="26">
    <source>
        <dbReference type="EMBL" id="RXF73184.1"/>
    </source>
</evidence>
<dbReference type="InterPro" id="IPR008168">
    <property type="entry name" value="Cyt_C_IC"/>
</dbReference>
<evidence type="ECO:0000256" key="19">
    <source>
        <dbReference type="ARBA" id="ARBA00023136"/>
    </source>
</evidence>
<feature type="binding site" description="axial binding residue" evidence="22">
    <location>
        <position position="224"/>
    </location>
    <ligand>
        <name>heme c</name>
        <dbReference type="ChEBI" id="CHEBI:61717"/>
        <label>2</label>
    </ligand>
    <ligandPart>
        <name>Fe</name>
        <dbReference type="ChEBI" id="CHEBI:18248"/>
    </ligandPart>
</feature>
<keyword evidence="13 21" id="KW-0375">Hydrogen ion transport</keyword>
<dbReference type="GO" id="GO:1902600">
    <property type="term" value="P:proton transmembrane transport"/>
    <property type="evidence" value="ECO:0007669"/>
    <property type="project" value="UniProtKB-KW"/>
</dbReference>
<keyword evidence="7 21" id="KW-0997">Cell inner membrane</keyword>
<keyword evidence="8 21" id="KW-0349">Heme</keyword>
<gene>
    <name evidence="26" type="primary">ccoP</name>
    <name evidence="26" type="ORF">EK403_11920</name>
</gene>
<keyword evidence="19 21" id="KW-0472">Membrane</keyword>
<evidence type="ECO:0000256" key="10">
    <source>
        <dbReference type="ARBA" id="ARBA00022692"/>
    </source>
</evidence>
<evidence type="ECO:0000256" key="21">
    <source>
        <dbReference type="PIRNR" id="PIRNR000006"/>
    </source>
</evidence>
<name>A0A4Q0MI87_9HYPH</name>
<dbReference type="Pfam" id="PF14715">
    <property type="entry name" value="FixP_N"/>
    <property type="match status" value="1"/>
</dbReference>
<evidence type="ECO:0000256" key="14">
    <source>
        <dbReference type="ARBA" id="ARBA00022982"/>
    </source>
</evidence>
<dbReference type="NCBIfam" id="TIGR00782">
    <property type="entry name" value="ccoP"/>
    <property type="match status" value="1"/>
</dbReference>
<evidence type="ECO:0000256" key="18">
    <source>
        <dbReference type="ARBA" id="ARBA00023065"/>
    </source>
</evidence>
<comment type="cofactor">
    <cofactor evidence="21 23">
        <name>heme c</name>
        <dbReference type="ChEBI" id="CHEBI:61717"/>
    </cofactor>
    <text evidence="21 23">Binds 2 heme C groups per subunit.</text>
</comment>
<keyword evidence="5 21" id="KW-0813">Transport</keyword>
<evidence type="ECO:0000256" key="1">
    <source>
        <dbReference type="ARBA" id="ARBA00004533"/>
    </source>
</evidence>
<evidence type="ECO:0000256" key="2">
    <source>
        <dbReference type="ARBA" id="ARBA00004673"/>
    </source>
</evidence>
<dbReference type="PANTHER" id="PTHR33751:SF1">
    <property type="entry name" value="CBB3-TYPE CYTOCHROME C OXIDASE SUBUNIT FIXP"/>
    <property type="match status" value="1"/>
</dbReference>
<evidence type="ECO:0000256" key="4">
    <source>
        <dbReference type="ARBA" id="ARBA00011203"/>
    </source>
</evidence>
<dbReference type="GO" id="GO:0006119">
    <property type="term" value="P:oxidative phosphorylation"/>
    <property type="evidence" value="ECO:0007669"/>
    <property type="project" value="UniProtKB-UniPathway"/>
</dbReference>
<feature type="transmembrane region" description="Helical" evidence="24">
    <location>
        <begin position="33"/>
        <end position="51"/>
    </location>
</feature>
<evidence type="ECO:0000256" key="12">
    <source>
        <dbReference type="ARBA" id="ARBA00022737"/>
    </source>
</evidence>
<feature type="binding site" description="axial binding residue" evidence="22">
    <location>
        <position position="265"/>
    </location>
    <ligand>
        <name>heme c</name>
        <dbReference type="ChEBI" id="CHEBI:61717"/>
        <label>1</label>
    </ligand>
    <ligandPart>
        <name>Fe</name>
        <dbReference type="ChEBI" id="CHEBI:18248"/>
    </ligandPart>
</feature>
<evidence type="ECO:0000256" key="5">
    <source>
        <dbReference type="ARBA" id="ARBA00022448"/>
    </source>
</evidence>
<dbReference type="OrthoDB" id="9811281at2"/>
<feature type="binding site" description="covalent" evidence="23">
    <location>
        <position position="125"/>
    </location>
    <ligand>
        <name>heme c</name>
        <dbReference type="ChEBI" id="CHEBI:61717"/>
        <label>1</label>
    </ligand>
</feature>
<dbReference type="GO" id="GO:0009055">
    <property type="term" value="F:electron transfer activity"/>
    <property type="evidence" value="ECO:0007669"/>
    <property type="project" value="InterPro"/>
</dbReference>
<dbReference type="PRINTS" id="PR00605">
    <property type="entry name" value="CYTCHROMECIC"/>
</dbReference>
<dbReference type="AlphaFoldDB" id="A0A4Q0MI87"/>
<dbReference type="UniPathway" id="UPA00705"/>
<keyword evidence="11 21" id="KW-0479">Metal-binding</keyword>
<comment type="subunit">
    <text evidence="4">Component of the cbb3-type cytochrome c oxidase at least composed of FixN, FixO, FixQ and FixP.</text>
</comment>
<dbReference type="Pfam" id="PF13442">
    <property type="entry name" value="Cytochrome_CBB3"/>
    <property type="match status" value="1"/>
</dbReference>
<dbReference type="Proteomes" id="UP000289708">
    <property type="component" value="Unassembled WGS sequence"/>
</dbReference>
<organism evidence="26 27">
    <name type="scientific">Hansschlegelia zhihuaiae</name>
    <dbReference type="NCBI Taxonomy" id="405005"/>
    <lineage>
        <taxon>Bacteria</taxon>
        <taxon>Pseudomonadati</taxon>
        <taxon>Pseudomonadota</taxon>
        <taxon>Alphaproteobacteria</taxon>
        <taxon>Hyphomicrobiales</taxon>
        <taxon>Methylopilaceae</taxon>
        <taxon>Hansschlegelia</taxon>
    </lineage>
</organism>
<dbReference type="PROSITE" id="PS51007">
    <property type="entry name" value="CYTC"/>
    <property type="match status" value="2"/>
</dbReference>
<protein>
    <recommendedName>
        <fullName evidence="21">Cbb3-type cytochrome c oxidase subunit</fullName>
    </recommendedName>
</protein>
<evidence type="ECO:0000256" key="8">
    <source>
        <dbReference type="ARBA" id="ARBA00022617"/>
    </source>
</evidence>